<reference evidence="1 2" key="1">
    <citation type="submission" date="2024-06" db="EMBL/GenBank/DDBJ databases">
        <title>The draft genome of Grus japonensis, version 3.</title>
        <authorList>
            <person name="Nabeshima K."/>
            <person name="Suzuki S."/>
            <person name="Onuma M."/>
        </authorList>
    </citation>
    <scope>NUCLEOTIDE SEQUENCE [LARGE SCALE GENOMIC DNA]</scope>
    <source>
        <strain evidence="1 2">451A</strain>
    </source>
</reference>
<dbReference type="AlphaFoldDB" id="A0ABC9XYD4"/>
<accession>A0ABC9XYD4</accession>
<protein>
    <submittedName>
        <fullName evidence="1">Uncharacterized protein</fullName>
    </submittedName>
</protein>
<name>A0ABC9XYD4_GRUJA</name>
<keyword evidence="2" id="KW-1185">Reference proteome</keyword>
<sequence length="142" mass="17019">MIFLRNFNHPNNCWRDSTTRHKQSTRRFLECIDDNFQTHVTEELMMGNDLLVLMHINKEKLIWDVKVRDSLICSDHERVGTLLNEAWAVVKKNMEKPEILNALFTLFFTIKICLRESQTPETRQKVWNKEDLPSMEQDQIRE</sequence>
<dbReference type="Proteomes" id="UP001623348">
    <property type="component" value="Unassembled WGS sequence"/>
</dbReference>
<evidence type="ECO:0000313" key="1">
    <source>
        <dbReference type="EMBL" id="GAB0202788.1"/>
    </source>
</evidence>
<gene>
    <name evidence="1" type="ORF">GRJ2_002744400</name>
</gene>
<comment type="caution">
    <text evidence="1">The sequence shown here is derived from an EMBL/GenBank/DDBJ whole genome shotgun (WGS) entry which is preliminary data.</text>
</comment>
<evidence type="ECO:0000313" key="2">
    <source>
        <dbReference type="Proteomes" id="UP001623348"/>
    </source>
</evidence>
<dbReference type="EMBL" id="BAAFJT010000040">
    <property type="protein sequence ID" value="GAB0202788.1"/>
    <property type="molecule type" value="Genomic_DNA"/>
</dbReference>
<organism evidence="1 2">
    <name type="scientific">Grus japonensis</name>
    <name type="common">Japanese crane</name>
    <name type="synonym">Red-crowned crane</name>
    <dbReference type="NCBI Taxonomy" id="30415"/>
    <lineage>
        <taxon>Eukaryota</taxon>
        <taxon>Metazoa</taxon>
        <taxon>Chordata</taxon>
        <taxon>Craniata</taxon>
        <taxon>Vertebrata</taxon>
        <taxon>Euteleostomi</taxon>
        <taxon>Archelosauria</taxon>
        <taxon>Archosauria</taxon>
        <taxon>Dinosauria</taxon>
        <taxon>Saurischia</taxon>
        <taxon>Theropoda</taxon>
        <taxon>Coelurosauria</taxon>
        <taxon>Aves</taxon>
        <taxon>Neognathae</taxon>
        <taxon>Neoaves</taxon>
        <taxon>Gruiformes</taxon>
        <taxon>Gruidae</taxon>
        <taxon>Grus</taxon>
    </lineage>
</organism>
<proteinExistence type="predicted"/>